<dbReference type="Gene3D" id="3.40.50.2300">
    <property type="match status" value="2"/>
</dbReference>
<dbReference type="GO" id="GO:0030288">
    <property type="term" value="C:outer membrane-bounded periplasmic space"/>
    <property type="evidence" value="ECO:0007669"/>
    <property type="project" value="TreeGrafter"/>
</dbReference>
<evidence type="ECO:0000256" key="4">
    <source>
        <dbReference type="SAM" id="SignalP"/>
    </source>
</evidence>
<sequence length="372" mass="39324">MHRRKSTTMLLVSVVGLALAAACSTENTTANTATAGGPRKAEEGFQQSGSGGDITKFCGTKPMKVGFLKSAGGNTWVLQAAAEFKDEAAKCGNVTEALFAQAINDQQKAISDITSYVAQGVNVLVISADYGVAELPAISKATQAGVKVVTILGDAGGKPGTDFVDAVTFDTDFIGKKWADFLHEQVGKGTVAFLGGTPGNETSTQFFASFQKAMKAYPEIEIVDDRVQDTNWDPALRRKVMTGLLSKHGRIDAIVSDFNGPDTGAIQAYDSANMERPVVASITSNNEIGCDWAKKPYPFLVMGQTSSLPRLALRIGVAAFQGTANTESAKLHPEPFTYLPNGTAPDCKPALPPDADLTADLTESQLTELFKS</sequence>
<comment type="caution">
    <text evidence="6">The sequence shown here is derived from an EMBL/GenBank/DDBJ whole genome shotgun (WGS) entry which is preliminary data.</text>
</comment>
<dbReference type="RefSeq" id="WP_155352920.1">
    <property type="nucleotide sequence ID" value="NZ_BAAAHL010000077.1"/>
</dbReference>
<feature type="domain" description="Periplasmic binding protein" evidence="5">
    <location>
        <begin position="66"/>
        <end position="322"/>
    </location>
</feature>
<dbReference type="InterPro" id="IPR028082">
    <property type="entry name" value="Peripla_BP_I"/>
</dbReference>
<comment type="subcellular location">
    <subcellularLocation>
        <location evidence="1">Cell envelope</location>
    </subcellularLocation>
</comment>
<dbReference type="OrthoDB" id="9066846at2"/>
<dbReference type="GO" id="GO:0030246">
    <property type="term" value="F:carbohydrate binding"/>
    <property type="evidence" value="ECO:0007669"/>
    <property type="project" value="TreeGrafter"/>
</dbReference>
<evidence type="ECO:0000256" key="1">
    <source>
        <dbReference type="ARBA" id="ARBA00004196"/>
    </source>
</evidence>
<evidence type="ECO:0000256" key="3">
    <source>
        <dbReference type="SAM" id="MobiDB-lite"/>
    </source>
</evidence>
<dbReference type="EMBL" id="BLAE01000005">
    <property type="protein sequence ID" value="GES07208.1"/>
    <property type="molecule type" value="Genomic_DNA"/>
</dbReference>
<reference evidence="6 7" key="1">
    <citation type="submission" date="2019-10" db="EMBL/GenBank/DDBJ databases">
        <title>Whole genome shotgun sequence of Acrocarpospora macrocephala NBRC 16266.</title>
        <authorList>
            <person name="Ichikawa N."/>
            <person name="Kimura A."/>
            <person name="Kitahashi Y."/>
            <person name="Komaki H."/>
            <person name="Oguchi A."/>
        </authorList>
    </citation>
    <scope>NUCLEOTIDE SEQUENCE [LARGE SCALE GENOMIC DNA]</scope>
    <source>
        <strain evidence="6 7">NBRC 16266</strain>
    </source>
</reference>
<evidence type="ECO:0000256" key="2">
    <source>
        <dbReference type="ARBA" id="ARBA00022729"/>
    </source>
</evidence>
<accession>A0A5M3WLN8</accession>
<organism evidence="6 7">
    <name type="scientific">Acrocarpospora macrocephala</name>
    <dbReference type="NCBI Taxonomy" id="150177"/>
    <lineage>
        <taxon>Bacteria</taxon>
        <taxon>Bacillati</taxon>
        <taxon>Actinomycetota</taxon>
        <taxon>Actinomycetes</taxon>
        <taxon>Streptosporangiales</taxon>
        <taxon>Streptosporangiaceae</taxon>
        <taxon>Acrocarpospora</taxon>
    </lineage>
</organism>
<feature type="signal peptide" evidence="4">
    <location>
        <begin position="1"/>
        <end position="20"/>
    </location>
</feature>
<evidence type="ECO:0000313" key="7">
    <source>
        <dbReference type="Proteomes" id="UP000331127"/>
    </source>
</evidence>
<dbReference type="PANTHER" id="PTHR30036">
    <property type="entry name" value="D-XYLOSE-BINDING PERIPLASMIC PROTEIN"/>
    <property type="match status" value="1"/>
</dbReference>
<dbReference type="InterPro" id="IPR050555">
    <property type="entry name" value="Bact_Solute-Bind_Prot2"/>
</dbReference>
<keyword evidence="2 4" id="KW-0732">Signal</keyword>
<feature type="chain" id="PRO_5038647502" description="Periplasmic binding protein domain-containing protein" evidence="4">
    <location>
        <begin position="21"/>
        <end position="372"/>
    </location>
</feature>
<proteinExistence type="predicted"/>
<protein>
    <recommendedName>
        <fullName evidence="5">Periplasmic binding protein domain-containing protein</fullName>
    </recommendedName>
</protein>
<dbReference type="Pfam" id="PF13407">
    <property type="entry name" value="Peripla_BP_4"/>
    <property type="match status" value="1"/>
</dbReference>
<dbReference type="AlphaFoldDB" id="A0A5M3WLN8"/>
<name>A0A5M3WLN8_9ACTN</name>
<feature type="region of interest" description="Disordered" evidence="3">
    <location>
        <begin position="29"/>
        <end position="49"/>
    </location>
</feature>
<dbReference type="InterPro" id="IPR025997">
    <property type="entry name" value="SBP_2_dom"/>
</dbReference>
<dbReference type="Proteomes" id="UP000331127">
    <property type="component" value="Unassembled WGS sequence"/>
</dbReference>
<evidence type="ECO:0000259" key="5">
    <source>
        <dbReference type="Pfam" id="PF13407"/>
    </source>
</evidence>
<dbReference type="PROSITE" id="PS51257">
    <property type="entry name" value="PROKAR_LIPOPROTEIN"/>
    <property type="match status" value="1"/>
</dbReference>
<gene>
    <name evidence="6" type="ORF">Amac_008030</name>
</gene>
<evidence type="ECO:0000313" key="6">
    <source>
        <dbReference type="EMBL" id="GES07208.1"/>
    </source>
</evidence>
<dbReference type="PANTHER" id="PTHR30036:SF1">
    <property type="entry name" value="D-XYLOSE-BINDING PERIPLASMIC PROTEIN"/>
    <property type="match status" value="1"/>
</dbReference>
<keyword evidence="7" id="KW-1185">Reference proteome</keyword>
<dbReference type="SUPFAM" id="SSF53822">
    <property type="entry name" value="Periplasmic binding protein-like I"/>
    <property type="match status" value="1"/>
</dbReference>